<dbReference type="PROSITE" id="PS00622">
    <property type="entry name" value="HTH_LUXR_1"/>
    <property type="match status" value="1"/>
</dbReference>
<dbReference type="Proteomes" id="UP000325684">
    <property type="component" value="Unassembled WGS sequence"/>
</dbReference>
<dbReference type="EMBL" id="VCMV01000013">
    <property type="protein sequence ID" value="KAB0267738.1"/>
    <property type="molecule type" value="Genomic_DNA"/>
</dbReference>
<dbReference type="Gene3D" id="3.40.50.2300">
    <property type="match status" value="1"/>
</dbReference>
<organism evidence="2 3">
    <name type="scientific">Microvirga brassicacearum</name>
    <dbReference type="NCBI Taxonomy" id="2580413"/>
    <lineage>
        <taxon>Bacteria</taxon>
        <taxon>Pseudomonadati</taxon>
        <taxon>Pseudomonadota</taxon>
        <taxon>Alphaproteobacteria</taxon>
        <taxon>Hyphomicrobiales</taxon>
        <taxon>Methylobacteriaceae</taxon>
        <taxon>Microvirga</taxon>
    </lineage>
</organism>
<dbReference type="InterPro" id="IPR000792">
    <property type="entry name" value="Tscrpt_reg_LuxR_C"/>
</dbReference>
<dbReference type="AlphaFoldDB" id="A0A5N3PDC2"/>
<dbReference type="PROSITE" id="PS50043">
    <property type="entry name" value="HTH_LUXR_2"/>
    <property type="match status" value="1"/>
</dbReference>
<dbReference type="Pfam" id="PF00196">
    <property type="entry name" value="GerE"/>
    <property type="match status" value="1"/>
</dbReference>
<keyword evidence="3" id="KW-1185">Reference proteome</keyword>
<dbReference type="CDD" id="cd06170">
    <property type="entry name" value="LuxR_C_like"/>
    <property type="match status" value="1"/>
</dbReference>
<dbReference type="PANTHER" id="PTHR45566">
    <property type="entry name" value="HTH-TYPE TRANSCRIPTIONAL REGULATOR YHJB-RELATED"/>
    <property type="match status" value="1"/>
</dbReference>
<dbReference type="OrthoDB" id="7826527at2"/>
<dbReference type="PRINTS" id="PR00038">
    <property type="entry name" value="HTHLUXR"/>
</dbReference>
<dbReference type="PANTHER" id="PTHR45566:SF2">
    <property type="entry name" value="NARL SUBFAMILY"/>
    <property type="match status" value="1"/>
</dbReference>
<proteinExistence type="predicted"/>
<protein>
    <submittedName>
        <fullName evidence="2">Response regulator transcription factor</fullName>
    </submittedName>
</protein>
<evidence type="ECO:0000313" key="3">
    <source>
        <dbReference type="Proteomes" id="UP000325684"/>
    </source>
</evidence>
<accession>A0A5N3PDC2</accession>
<dbReference type="GO" id="GO:0003677">
    <property type="term" value="F:DNA binding"/>
    <property type="evidence" value="ECO:0007669"/>
    <property type="project" value="InterPro"/>
</dbReference>
<dbReference type="InterPro" id="IPR051015">
    <property type="entry name" value="EvgA-like"/>
</dbReference>
<dbReference type="GO" id="GO:0006355">
    <property type="term" value="P:regulation of DNA-templated transcription"/>
    <property type="evidence" value="ECO:0007669"/>
    <property type="project" value="InterPro"/>
</dbReference>
<comment type="caution">
    <text evidence="2">The sequence shown here is derived from an EMBL/GenBank/DDBJ whole genome shotgun (WGS) entry which is preliminary data.</text>
</comment>
<dbReference type="SMART" id="SM00421">
    <property type="entry name" value="HTH_LUXR"/>
    <property type="match status" value="1"/>
</dbReference>
<name>A0A5N3PDC2_9HYPH</name>
<feature type="domain" description="HTH luxR-type" evidence="1">
    <location>
        <begin position="162"/>
        <end position="227"/>
    </location>
</feature>
<sequence>MSQGELKVTTYLVCANPMLRAGLGHILANTRYEVSDQDKPISHEGQGGDESQPVMFIIDSNLKDAVRPASISALKERYPTAHVVILADVFSLEQMMAALKGGADGYCLPTVEALIRYLDLVMLGETAYPSAEFLSAVLNAQSRIDSDISRPADMATRRSLAQASDTRMLSNREAEILHCLMQGAPNKIIARQLDVAEATVKVHVKAILRKIQVANRTQAAMWAVEHFAPMGAEDAGAALR</sequence>
<reference evidence="2 3" key="1">
    <citation type="journal article" date="2019" name="Microorganisms">
        <title>Genome Insights into the Novel Species Microvirga brassicacearum, a Rapeseed Endophyte with Biotechnological Potential.</title>
        <authorList>
            <person name="Jimenez-Gomez A."/>
            <person name="Saati-Santamaria Z."/>
            <person name="Igual J.M."/>
            <person name="Rivas R."/>
            <person name="Mateos P.F."/>
            <person name="Garcia-Fraile P."/>
        </authorList>
    </citation>
    <scope>NUCLEOTIDE SEQUENCE [LARGE SCALE GENOMIC DNA]</scope>
    <source>
        <strain evidence="2 3">CDVBN77</strain>
    </source>
</reference>
<dbReference type="SUPFAM" id="SSF46894">
    <property type="entry name" value="C-terminal effector domain of the bipartite response regulators"/>
    <property type="match status" value="1"/>
</dbReference>
<dbReference type="InterPro" id="IPR016032">
    <property type="entry name" value="Sig_transdc_resp-reg_C-effctor"/>
</dbReference>
<dbReference type="RefSeq" id="WP_150944090.1">
    <property type="nucleotide sequence ID" value="NZ_VCMV01000013.1"/>
</dbReference>
<gene>
    <name evidence="2" type="ORF">FEZ63_10705</name>
</gene>
<evidence type="ECO:0000313" key="2">
    <source>
        <dbReference type="EMBL" id="KAB0267738.1"/>
    </source>
</evidence>
<evidence type="ECO:0000259" key="1">
    <source>
        <dbReference type="PROSITE" id="PS50043"/>
    </source>
</evidence>